<evidence type="ECO:0000313" key="7">
    <source>
        <dbReference type="EMBL" id="TLS51948.1"/>
    </source>
</evidence>
<keyword evidence="4" id="KW-0479">Metal-binding</keyword>
<dbReference type="PROSITE" id="PS00723">
    <property type="entry name" value="POLYPRENYL_SYNTHASE_1"/>
    <property type="match status" value="1"/>
</dbReference>
<dbReference type="Proteomes" id="UP000309676">
    <property type="component" value="Unassembled WGS sequence"/>
</dbReference>
<dbReference type="OrthoDB" id="9805316at2"/>
<name>A0A5R9GF07_9BACL</name>
<organism evidence="7 8">
    <name type="scientific">Paenibacillus antri</name>
    <dbReference type="NCBI Taxonomy" id="2582848"/>
    <lineage>
        <taxon>Bacteria</taxon>
        <taxon>Bacillati</taxon>
        <taxon>Bacillota</taxon>
        <taxon>Bacilli</taxon>
        <taxon>Bacillales</taxon>
        <taxon>Paenibacillaceae</taxon>
        <taxon>Paenibacillus</taxon>
    </lineage>
</organism>
<keyword evidence="5" id="KW-0460">Magnesium</keyword>
<dbReference type="InterPro" id="IPR008949">
    <property type="entry name" value="Isoprenoid_synthase_dom_sf"/>
</dbReference>
<dbReference type="Pfam" id="PF00348">
    <property type="entry name" value="polyprenyl_synt"/>
    <property type="match status" value="1"/>
</dbReference>
<dbReference type="PANTHER" id="PTHR12001">
    <property type="entry name" value="GERANYLGERANYL PYROPHOSPHATE SYNTHASE"/>
    <property type="match status" value="1"/>
</dbReference>
<evidence type="ECO:0000256" key="5">
    <source>
        <dbReference type="ARBA" id="ARBA00022842"/>
    </source>
</evidence>
<dbReference type="CDD" id="cd00685">
    <property type="entry name" value="Trans_IPPS_HT"/>
    <property type="match status" value="1"/>
</dbReference>
<evidence type="ECO:0000256" key="1">
    <source>
        <dbReference type="ARBA" id="ARBA00001946"/>
    </source>
</evidence>
<dbReference type="InterPro" id="IPR000092">
    <property type="entry name" value="Polyprenyl_synt"/>
</dbReference>
<comment type="cofactor">
    <cofactor evidence="1">
        <name>Mg(2+)</name>
        <dbReference type="ChEBI" id="CHEBI:18420"/>
    </cofactor>
</comment>
<gene>
    <name evidence="7" type="ORF">FE782_11220</name>
</gene>
<accession>A0A5R9GF07</accession>
<dbReference type="EMBL" id="VCIW01000006">
    <property type="protein sequence ID" value="TLS51948.1"/>
    <property type="molecule type" value="Genomic_DNA"/>
</dbReference>
<keyword evidence="3 6" id="KW-0808">Transferase</keyword>
<evidence type="ECO:0000313" key="8">
    <source>
        <dbReference type="Proteomes" id="UP000309676"/>
    </source>
</evidence>
<proteinExistence type="inferred from homology"/>
<dbReference type="PANTHER" id="PTHR12001:SF69">
    <property type="entry name" value="ALL TRANS-POLYPRENYL-DIPHOSPHATE SYNTHASE PDSS1"/>
    <property type="match status" value="1"/>
</dbReference>
<comment type="similarity">
    <text evidence="2 6">Belongs to the FPP/GGPP synthase family.</text>
</comment>
<protein>
    <submittedName>
        <fullName evidence="7">Polyprenyl synthetase family protein</fullName>
    </submittedName>
</protein>
<dbReference type="Gene3D" id="1.10.600.10">
    <property type="entry name" value="Farnesyl Diphosphate Synthase"/>
    <property type="match status" value="1"/>
</dbReference>
<keyword evidence="8" id="KW-1185">Reference proteome</keyword>
<evidence type="ECO:0000256" key="4">
    <source>
        <dbReference type="ARBA" id="ARBA00022723"/>
    </source>
</evidence>
<dbReference type="SFLD" id="SFLDS00005">
    <property type="entry name" value="Isoprenoid_Synthase_Type_I"/>
    <property type="match status" value="1"/>
</dbReference>
<dbReference type="RefSeq" id="WP_138194192.1">
    <property type="nucleotide sequence ID" value="NZ_VCIW01000006.1"/>
</dbReference>
<dbReference type="PROSITE" id="PS00444">
    <property type="entry name" value="POLYPRENYL_SYNTHASE_2"/>
    <property type="match status" value="1"/>
</dbReference>
<evidence type="ECO:0000256" key="2">
    <source>
        <dbReference type="ARBA" id="ARBA00006706"/>
    </source>
</evidence>
<evidence type="ECO:0000256" key="6">
    <source>
        <dbReference type="RuleBase" id="RU004466"/>
    </source>
</evidence>
<sequence>MKLHEALGIDLAAVDAAMVRVVTEDADLPKDSPIANGVLELVRSGGKRLRPMLVLTGGRFGPAVNAPDAADKLLRLAVLMEYLHTASLVHDDIIDEAETRRGVMTLHRKTDVMTAVHTANYMTARAIEWAGDGGVDAAHSAELTSLAAQLCIGEYGQLRNRFNFDVTMDAYLEKTRNKTALLIASCLQAGAAAAGATPEVAKTLYAFGDALGMSFQIQDDILDFSASAEALGKPAGADLRSGNVTLPTLFALDVPGLGDAIRGLREDAPESAFQDVVRRIAESEAMERAAALRDEYADRARRLADRLRRFPAHDSLLAILRHFTDRRS</sequence>
<dbReference type="GO" id="GO:0008299">
    <property type="term" value="P:isoprenoid biosynthetic process"/>
    <property type="evidence" value="ECO:0007669"/>
    <property type="project" value="InterPro"/>
</dbReference>
<dbReference type="AlphaFoldDB" id="A0A5R9GF07"/>
<dbReference type="InterPro" id="IPR033749">
    <property type="entry name" value="Polyprenyl_synt_CS"/>
</dbReference>
<dbReference type="GO" id="GO:0004659">
    <property type="term" value="F:prenyltransferase activity"/>
    <property type="evidence" value="ECO:0007669"/>
    <property type="project" value="InterPro"/>
</dbReference>
<dbReference type="SUPFAM" id="SSF48576">
    <property type="entry name" value="Terpenoid synthases"/>
    <property type="match status" value="1"/>
</dbReference>
<evidence type="ECO:0000256" key="3">
    <source>
        <dbReference type="ARBA" id="ARBA00022679"/>
    </source>
</evidence>
<dbReference type="GO" id="GO:0046872">
    <property type="term" value="F:metal ion binding"/>
    <property type="evidence" value="ECO:0007669"/>
    <property type="project" value="UniProtKB-KW"/>
</dbReference>
<reference evidence="7 8" key="1">
    <citation type="submission" date="2019-05" db="EMBL/GenBank/DDBJ databases">
        <authorList>
            <person name="Narsing Rao M.P."/>
            <person name="Li W.J."/>
        </authorList>
    </citation>
    <scope>NUCLEOTIDE SEQUENCE [LARGE SCALE GENOMIC DNA]</scope>
    <source>
        <strain evidence="7 8">SYSU_K30003</strain>
    </source>
</reference>
<comment type="caution">
    <text evidence="7">The sequence shown here is derived from an EMBL/GenBank/DDBJ whole genome shotgun (WGS) entry which is preliminary data.</text>
</comment>